<dbReference type="PROSITE" id="PS51029">
    <property type="entry name" value="MADF"/>
    <property type="match status" value="1"/>
</dbReference>
<feature type="compositionally biased region" description="Polar residues" evidence="2">
    <location>
        <begin position="114"/>
        <end position="124"/>
    </location>
</feature>
<dbReference type="PANTHER" id="PTHR12243">
    <property type="entry name" value="MADF DOMAIN TRANSCRIPTION FACTOR"/>
    <property type="match status" value="1"/>
</dbReference>
<evidence type="ECO:0000256" key="1">
    <source>
        <dbReference type="PROSITE-ProRule" id="PRU00371"/>
    </source>
</evidence>
<sequence>MYNGAISVEDIKKRWRGLRDTFRKELKKCRDKRYGSGGDTSHEPKWAFFNQLWFLTDTVEPRSMTSSVPDVLEDSNEMDTENNDFQSDSTEALSSPHQLDLENAAGPAQENDEGQQVNIPTAKNKTFKSPQKKKGKKRRVDYDDKLLEIETKKLSYFEQSSKTKQDSDYQFLTSLLPTLQAIPNERKLHVRMSLMNVILQEQELSRSAMTTPNASPLSSESSFSSQNNQVSTLDDNAAVYYTHFIPSNCK</sequence>
<gene>
    <name evidence="5" type="ORF">B7P43_G18142</name>
</gene>
<evidence type="ECO:0000259" key="3">
    <source>
        <dbReference type="PROSITE" id="PS51029"/>
    </source>
</evidence>
<dbReference type="STRING" id="105785.A0A2J7PB95"/>
<evidence type="ECO:0000256" key="2">
    <source>
        <dbReference type="SAM" id="MobiDB-lite"/>
    </source>
</evidence>
<name>A0A2J7PB95_9NEOP</name>
<dbReference type="Pfam" id="PF10545">
    <property type="entry name" value="MADF_DNA_bdg"/>
    <property type="match status" value="1"/>
</dbReference>
<dbReference type="OrthoDB" id="5984255at2759"/>
<dbReference type="Pfam" id="PF02944">
    <property type="entry name" value="BESS"/>
    <property type="match status" value="1"/>
</dbReference>
<evidence type="ECO:0000259" key="4">
    <source>
        <dbReference type="PROSITE" id="PS51031"/>
    </source>
</evidence>
<keyword evidence="1" id="KW-0539">Nucleus</keyword>
<dbReference type="GO" id="GO:0006357">
    <property type="term" value="P:regulation of transcription by RNA polymerase II"/>
    <property type="evidence" value="ECO:0007669"/>
    <property type="project" value="TreeGrafter"/>
</dbReference>
<dbReference type="Proteomes" id="UP000235965">
    <property type="component" value="Unassembled WGS sequence"/>
</dbReference>
<feature type="compositionally biased region" description="Basic residues" evidence="2">
    <location>
        <begin position="130"/>
        <end position="139"/>
    </location>
</feature>
<evidence type="ECO:0008006" key="7">
    <source>
        <dbReference type="Google" id="ProtNLM"/>
    </source>
</evidence>
<proteinExistence type="predicted"/>
<dbReference type="InParanoid" id="A0A2J7PB95"/>
<dbReference type="PROSITE" id="PS51031">
    <property type="entry name" value="BESS"/>
    <property type="match status" value="1"/>
</dbReference>
<protein>
    <recommendedName>
        <fullName evidence="7">BESS domain-containing protein</fullName>
    </recommendedName>
</protein>
<comment type="caution">
    <text evidence="5">The sequence shown here is derived from an EMBL/GenBank/DDBJ whole genome shotgun (WGS) entry which is preliminary data.</text>
</comment>
<accession>A0A2J7PB95</accession>
<keyword evidence="6" id="KW-1185">Reference proteome</keyword>
<comment type="subcellular location">
    <subcellularLocation>
        <location evidence="1">Nucleus</location>
    </subcellularLocation>
</comment>
<feature type="region of interest" description="Disordered" evidence="2">
    <location>
        <begin position="107"/>
        <end position="139"/>
    </location>
</feature>
<feature type="domain" description="MADF" evidence="3">
    <location>
        <begin position="1"/>
        <end position="60"/>
    </location>
</feature>
<dbReference type="InterPro" id="IPR004210">
    <property type="entry name" value="BESS_motif"/>
</dbReference>
<feature type="compositionally biased region" description="Acidic residues" evidence="2">
    <location>
        <begin position="71"/>
        <end position="82"/>
    </location>
</feature>
<dbReference type="EMBL" id="NEVH01027258">
    <property type="protein sequence ID" value="PNF13591.1"/>
    <property type="molecule type" value="Genomic_DNA"/>
</dbReference>
<feature type="compositionally biased region" description="Polar residues" evidence="2">
    <location>
        <begin position="83"/>
        <end position="95"/>
    </location>
</feature>
<dbReference type="InterPro" id="IPR039353">
    <property type="entry name" value="TF_Adf1"/>
</dbReference>
<feature type="domain" description="BESS" evidence="4">
    <location>
        <begin position="165"/>
        <end position="204"/>
    </location>
</feature>
<evidence type="ECO:0000313" key="5">
    <source>
        <dbReference type="EMBL" id="PNF13591.1"/>
    </source>
</evidence>
<reference evidence="5 6" key="1">
    <citation type="submission" date="2017-12" db="EMBL/GenBank/DDBJ databases">
        <title>Hemimetabolous genomes reveal molecular basis of termite eusociality.</title>
        <authorList>
            <person name="Harrison M.C."/>
            <person name="Jongepier E."/>
            <person name="Robertson H.M."/>
            <person name="Arning N."/>
            <person name="Bitard-Feildel T."/>
            <person name="Chao H."/>
            <person name="Childers C.P."/>
            <person name="Dinh H."/>
            <person name="Doddapaneni H."/>
            <person name="Dugan S."/>
            <person name="Gowin J."/>
            <person name="Greiner C."/>
            <person name="Han Y."/>
            <person name="Hu H."/>
            <person name="Hughes D.S.T."/>
            <person name="Huylmans A.-K."/>
            <person name="Kemena C."/>
            <person name="Kremer L.P.M."/>
            <person name="Lee S.L."/>
            <person name="Lopez-Ezquerra A."/>
            <person name="Mallet L."/>
            <person name="Monroy-Kuhn J.M."/>
            <person name="Moser A."/>
            <person name="Murali S.C."/>
            <person name="Muzny D.M."/>
            <person name="Otani S."/>
            <person name="Piulachs M.-D."/>
            <person name="Poelchau M."/>
            <person name="Qu J."/>
            <person name="Schaub F."/>
            <person name="Wada-Katsumata A."/>
            <person name="Worley K.C."/>
            <person name="Xie Q."/>
            <person name="Ylla G."/>
            <person name="Poulsen M."/>
            <person name="Gibbs R.A."/>
            <person name="Schal C."/>
            <person name="Richards S."/>
            <person name="Belles X."/>
            <person name="Korb J."/>
            <person name="Bornberg-Bauer E."/>
        </authorList>
    </citation>
    <scope>NUCLEOTIDE SEQUENCE [LARGE SCALE GENOMIC DNA]</scope>
    <source>
        <tissue evidence="5">Whole body</tissue>
    </source>
</reference>
<feature type="compositionally biased region" description="Low complexity" evidence="2">
    <location>
        <begin position="215"/>
        <end position="225"/>
    </location>
</feature>
<dbReference type="InterPro" id="IPR006578">
    <property type="entry name" value="MADF-dom"/>
</dbReference>
<dbReference type="PANTHER" id="PTHR12243:SF69">
    <property type="entry name" value="SI:CH73-59F11.3"/>
    <property type="match status" value="1"/>
</dbReference>
<dbReference type="GO" id="GO:0003677">
    <property type="term" value="F:DNA binding"/>
    <property type="evidence" value="ECO:0007669"/>
    <property type="project" value="InterPro"/>
</dbReference>
<dbReference type="GO" id="GO:0005634">
    <property type="term" value="C:nucleus"/>
    <property type="evidence" value="ECO:0007669"/>
    <property type="project" value="UniProtKB-SubCell"/>
</dbReference>
<organism evidence="5 6">
    <name type="scientific">Cryptotermes secundus</name>
    <dbReference type="NCBI Taxonomy" id="105785"/>
    <lineage>
        <taxon>Eukaryota</taxon>
        <taxon>Metazoa</taxon>
        <taxon>Ecdysozoa</taxon>
        <taxon>Arthropoda</taxon>
        <taxon>Hexapoda</taxon>
        <taxon>Insecta</taxon>
        <taxon>Pterygota</taxon>
        <taxon>Neoptera</taxon>
        <taxon>Polyneoptera</taxon>
        <taxon>Dictyoptera</taxon>
        <taxon>Blattodea</taxon>
        <taxon>Blattoidea</taxon>
        <taxon>Termitoidae</taxon>
        <taxon>Kalotermitidae</taxon>
        <taxon>Cryptotermitinae</taxon>
        <taxon>Cryptotermes</taxon>
    </lineage>
</organism>
<feature type="region of interest" description="Disordered" evidence="2">
    <location>
        <begin position="65"/>
        <end position="95"/>
    </location>
</feature>
<dbReference type="AlphaFoldDB" id="A0A2J7PB95"/>
<evidence type="ECO:0000313" key="6">
    <source>
        <dbReference type="Proteomes" id="UP000235965"/>
    </source>
</evidence>
<dbReference type="GO" id="GO:0005667">
    <property type="term" value="C:transcription regulator complex"/>
    <property type="evidence" value="ECO:0007669"/>
    <property type="project" value="TreeGrafter"/>
</dbReference>
<feature type="region of interest" description="Disordered" evidence="2">
    <location>
        <begin position="207"/>
        <end position="228"/>
    </location>
</feature>